<keyword evidence="5" id="KW-0862">Zinc</keyword>
<dbReference type="GO" id="GO:0046872">
    <property type="term" value="F:metal ion binding"/>
    <property type="evidence" value="ECO:0007669"/>
    <property type="project" value="UniProtKB-KW"/>
</dbReference>
<dbReference type="SUPFAM" id="SSF53187">
    <property type="entry name" value="Zn-dependent exopeptidases"/>
    <property type="match status" value="1"/>
</dbReference>
<evidence type="ECO:0000256" key="5">
    <source>
        <dbReference type="ARBA" id="ARBA00022833"/>
    </source>
</evidence>
<evidence type="ECO:0000313" key="8">
    <source>
        <dbReference type="EMBL" id="MBC8542339.1"/>
    </source>
</evidence>
<dbReference type="NCBIfam" id="TIGR01883">
    <property type="entry name" value="PepT-like"/>
    <property type="match status" value="1"/>
</dbReference>
<keyword evidence="6" id="KW-0482">Metalloprotease</keyword>
<dbReference type="PANTHER" id="PTHR42994">
    <property type="entry name" value="PEPTIDASE T"/>
    <property type="match status" value="1"/>
</dbReference>
<dbReference type="InterPro" id="IPR036264">
    <property type="entry name" value="Bact_exopeptidase_dim_dom"/>
</dbReference>
<dbReference type="Gene3D" id="3.30.70.360">
    <property type="match status" value="1"/>
</dbReference>
<name>A0A926DS75_9FIRM</name>
<evidence type="ECO:0000313" key="9">
    <source>
        <dbReference type="Proteomes" id="UP000657006"/>
    </source>
</evidence>
<dbReference type="EMBL" id="JACRSQ010000002">
    <property type="protein sequence ID" value="MBC8542339.1"/>
    <property type="molecule type" value="Genomic_DNA"/>
</dbReference>
<evidence type="ECO:0000256" key="2">
    <source>
        <dbReference type="ARBA" id="ARBA00022670"/>
    </source>
</evidence>
<dbReference type="SUPFAM" id="SSF55031">
    <property type="entry name" value="Bacterial exopeptidase dimerisation domain"/>
    <property type="match status" value="1"/>
</dbReference>
<dbReference type="InterPro" id="IPR011650">
    <property type="entry name" value="Peptidase_M20_dimer"/>
</dbReference>
<evidence type="ECO:0000259" key="7">
    <source>
        <dbReference type="Pfam" id="PF07687"/>
    </source>
</evidence>
<evidence type="ECO:0000256" key="6">
    <source>
        <dbReference type="ARBA" id="ARBA00023049"/>
    </source>
</evidence>
<evidence type="ECO:0000256" key="3">
    <source>
        <dbReference type="ARBA" id="ARBA00022723"/>
    </source>
</evidence>
<sequence>MTNRDRLLILFEQLIAFDSPSYGEREICDFIKGRLADLGIAVCEDGTAKKIGGNCGNLYAYVDGALNLPPLLFCAHMDTVEPSRGKQMRIAADGTITSDGKTVLGADDCAGIAAILEALTAVAESGRPHRPVEILFTVAEEPYCVGIQQFDFSKLRSKEAYVFDLTGPVGGAAYQAPTILSFEAIFTGRSSHAGFAPEKGIHAVKAAGAAVAQIPCGKIGDTTVNIGTISGGTADNIVPDRCTLTGEIRSFSDKEAHAQFDEICNIMKGAAKDYGAAVAIQGTANCTAYRTNPVHSAVQRFESACSRLNLKVDLGKTFGGSDNNHLALHGINGIVVATAMNNCHSCAEYTTEQELVNAANLALALMLSEDL</sequence>
<comment type="cofactor">
    <cofactor evidence="1">
        <name>Zn(2+)</name>
        <dbReference type="ChEBI" id="CHEBI:29105"/>
    </cofactor>
</comment>
<dbReference type="Proteomes" id="UP000657006">
    <property type="component" value="Unassembled WGS sequence"/>
</dbReference>
<gene>
    <name evidence="8" type="ORF">H8730_02095</name>
</gene>
<proteinExistence type="predicted"/>
<dbReference type="Pfam" id="PF01546">
    <property type="entry name" value="Peptidase_M20"/>
    <property type="match status" value="1"/>
</dbReference>
<keyword evidence="4" id="KW-0378">Hydrolase</keyword>
<dbReference type="InterPro" id="IPR002933">
    <property type="entry name" value="Peptidase_M20"/>
</dbReference>
<protein>
    <submittedName>
        <fullName evidence="8">M20/M25/M40 family metallo-hydrolase</fullName>
    </submittedName>
</protein>
<dbReference type="InterPro" id="IPR001261">
    <property type="entry name" value="ArgE/DapE_CS"/>
</dbReference>
<organism evidence="8 9">
    <name type="scientific">Bianquea renquensis</name>
    <dbReference type="NCBI Taxonomy" id="2763661"/>
    <lineage>
        <taxon>Bacteria</taxon>
        <taxon>Bacillati</taxon>
        <taxon>Bacillota</taxon>
        <taxon>Clostridia</taxon>
        <taxon>Eubacteriales</taxon>
        <taxon>Bianqueaceae</taxon>
        <taxon>Bianquea</taxon>
    </lineage>
</organism>
<dbReference type="RefSeq" id="WP_177713857.1">
    <property type="nucleotide sequence ID" value="NZ_JACRSQ010000002.1"/>
</dbReference>
<comment type="caution">
    <text evidence="8">The sequence shown here is derived from an EMBL/GenBank/DDBJ whole genome shotgun (WGS) entry which is preliminary data.</text>
</comment>
<feature type="domain" description="Peptidase M20 dimerisation" evidence="7">
    <location>
        <begin position="179"/>
        <end position="268"/>
    </location>
</feature>
<dbReference type="Gene3D" id="3.40.630.10">
    <property type="entry name" value="Zn peptidases"/>
    <property type="match status" value="1"/>
</dbReference>
<dbReference type="PROSITE" id="PS00758">
    <property type="entry name" value="ARGE_DAPE_CPG2_1"/>
    <property type="match status" value="1"/>
</dbReference>
<dbReference type="Pfam" id="PF07687">
    <property type="entry name" value="M20_dimer"/>
    <property type="match status" value="1"/>
</dbReference>
<dbReference type="InterPro" id="IPR010162">
    <property type="entry name" value="PepT-like"/>
</dbReference>
<evidence type="ECO:0000256" key="4">
    <source>
        <dbReference type="ARBA" id="ARBA00022801"/>
    </source>
</evidence>
<accession>A0A926DS75</accession>
<dbReference type="GO" id="GO:0008237">
    <property type="term" value="F:metallopeptidase activity"/>
    <property type="evidence" value="ECO:0007669"/>
    <property type="project" value="UniProtKB-KW"/>
</dbReference>
<keyword evidence="2" id="KW-0645">Protease</keyword>
<dbReference type="PANTHER" id="PTHR42994:SF2">
    <property type="entry name" value="PEPTIDASE"/>
    <property type="match status" value="1"/>
</dbReference>
<dbReference type="AlphaFoldDB" id="A0A926DS75"/>
<dbReference type="GO" id="GO:0006508">
    <property type="term" value="P:proteolysis"/>
    <property type="evidence" value="ECO:0007669"/>
    <property type="project" value="UniProtKB-KW"/>
</dbReference>
<reference evidence="8" key="1">
    <citation type="submission" date="2020-08" db="EMBL/GenBank/DDBJ databases">
        <title>Genome public.</title>
        <authorList>
            <person name="Liu C."/>
            <person name="Sun Q."/>
        </authorList>
    </citation>
    <scope>NUCLEOTIDE SEQUENCE</scope>
    <source>
        <strain evidence="8">NSJ-32</strain>
    </source>
</reference>
<evidence type="ECO:0000256" key="1">
    <source>
        <dbReference type="ARBA" id="ARBA00001947"/>
    </source>
</evidence>
<keyword evidence="9" id="KW-1185">Reference proteome</keyword>
<keyword evidence="3" id="KW-0479">Metal-binding</keyword>